<comment type="caution">
    <text evidence="2">The sequence shown here is derived from an EMBL/GenBank/DDBJ whole genome shotgun (WGS) entry which is preliminary data.</text>
</comment>
<dbReference type="EMBL" id="JAMDMJ010000004">
    <property type="protein sequence ID" value="MCY9595221.1"/>
    <property type="molecule type" value="Genomic_DNA"/>
</dbReference>
<feature type="transmembrane region" description="Helical" evidence="1">
    <location>
        <begin position="26"/>
        <end position="43"/>
    </location>
</feature>
<organism evidence="2 3">
    <name type="scientific">Paenibacillus chitinolyticus</name>
    <dbReference type="NCBI Taxonomy" id="79263"/>
    <lineage>
        <taxon>Bacteria</taxon>
        <taxon>Bacillati</taxon>
        <taxon>Bacillota</taxon>
        <taxon>Bacilli</taxon>
        <taxon>Bacillales</taxon>
        <taxon>Paenibacillaceae</taxon>
        <taxon>Paenibacillus</taxon>
    </lineage>
</organism>
<keyword evidence="1" id="KW-0812">Transmembrane</keyword>
<sequence length="73" mass="8285">MEIFQQVKENDVLITGGNYLKKKTRFVIFSFSMVVALVLLLPTKTFAESSKVKIEDSALKKSLEMNSIKMKAQ</sequence>
<keyword evidence="1" id="KW-0472">Membrane</keyword>
<name>A0ABT4FBE0_9BACL</name>
<keyword evidence="1" id="KW-1133">Transmembrane helix</keyword>
<evidence type="ECO:0000313" key="3">
    <source>
        <dbReference type="Proteomes" id="UP001527202"/>
    </source>
</evidence>
<proteinExistence type="predicted"/>
<reference evidence="2 3" key="1">
    <citation type="submission" date="2022-05" db="EMBL/GenBank/DDBJ databases">
        <title>Genome Sequencing of Bee-Associated Microbes.</title>
        <authorList>
            <person name="Dunlap C."/>
        </authorList>
    </citation>
    <scope>NUCLEOTIDE SEQUENCE [LARGE SCALE GENOMIC DNA]</scope>
    <source>
        <strain evidence="2 3">NRRL B-23120</strain>
    </source>
</reference>
<gene>
    <name evidence="2" type="ORF">M5X16_05465</name>
</gene>
<keyword evidence="3" id="KW-1185">Reference proteome</keyword>
<dbReference type="RefSeq" id="WP_129112471.1">
    <property type="nucleotide sequence ID" value="NZ_CP026520.1"/>
</dbReference>
<evidence type="ECO:0000313" key="2">
    <source>
        <dbReference type="EMBL" id="MCY9595221.1"/>
    </source>
</evidence>
<protein>
    <submittedName>
        <fullName evidence="2">Uncharacterized protein</fullName>
    </submittedName>
</protein>
<evidence type="ECO:0000256" key="1">
    <source>
        <dbReference type="SAM" id="Phobius"/>
    </source>
</evidence>
<dbReference type="GeneID" id="95375244"/>
<accession>A0ABT4FBE0</accession>
<dbReference type="Proteomes" id="UP001527202">
    <property type="component" value="Unassembled WGS sequence"/>
</dbReference>